<dbReference type="Gene3D" id="3.10.100.10">
    <property type="entry name" value="Mannose-Binding Protein A, subunit A"/>
    <property type="match status" value="1"/>
</dbReference>
<dbReference type="Pfam" id="PF00059">
    <property type="entry name" value="Lectin_C"/>
    <property type="match status" value="1"/>
</dbReference>
<organism evidence="3 4">
    <name type="scientific">Diploscapter pachys</name>
    <dbReference type="NCBI Taxonomy" id="2018661"/>
    <lineage>
        <taxon>Eukaryota</taxon>
        <taxon>Metazoa</taxon>
        <taxon>Ecdysozoa</taxon>
        <taxon>Nematoda</taxon>
        <taxon>Chromadorea</taxon>
        <taxon>Rhabditida</taxon>
        <taxon>Rhabditina</taxon>
        <taxon>Rhabditomorpha</taxon>
        <taxon>Rhabditoidea</taxon>
        <taxon>Rhabditidae</taxon>
        <taxon>Diploscapter</taxon>
    </lineage>
</organism>
<feature type="domain" description="C-type lectin" evidence="2">
    <location>
        <begin position="104"/>
        <end position="223"/>
    </location>
</feature>
<dbReference type="InterPro" id="IPR016186">
    <property type="entry name" value="C-type_lectin-like/link_sf"/>
</dbReference>
<dbReference type="STRING" id="2018661.A0A2A2LIA4"/>
<proteinExistence type="predicted"/>
<dbReference type="InterPro" id="IPR050111">
    <property type="entry name" value="C-type_lectin/snaclec_domain"/>
</dbReference>
<evidence type="ECO:0000313" key="4">
    <source>
        <dbReference type="Proteomes" id="UP000218231"/>
    </source>
</evidence>
<evidence type="ECO:0000313" key="3">
    <source>
        <dbReference type="EMBL" id="PAV85889.1"/>
    </source>
</evidence>
<dbReference type="InterPro" id="IPR001304">
    <property type="entry name" value="C-type_lectin-like"/>
</dbReference>
<dbReference type="AlphaFoldDB" id="A0A2A2LIA4"/>
<accession>A0A2A2LIA4</accession>
<dbReference type="InterPro" id="IPR016187">
    <property type="entry name" value="CTDL_fold"/>
</dbReference>
<protein>
    <recommendedName>
        <fullName evidence="2">C-type lectin domain-containing protein</fullName>
    </recommendedName>
</protein>
<dbReference type="PROSITE" id="PS50041">
    <property type="entry name" value="C_TYPE_LECTIN_2"/>
    <property type="match status" value="1"/>
</dbReference>
<dbReference type="OrthoDB" id="430044at2759"/>
<sequence length="223" mass="26106">MKGRTFFHKDDDEQIWFKDVHNFESSIDRNDKFMRRLDEADVTEELPTFEFWTTPRPILTLPLILPIAAPSRVIEQTTTTTSLPEPTKKPNPGTKICPGGFTTIQHNCYRKINKKLTYELADKACKDLNKNAHLPIFTSNSEIEDITTKFGDSYWLAMKRDKQDVYKWVLPNGQEVTYFNWKKKKYRWLSDLDEPSNTGGHEDCVESYIYYDEAKMNDLECDA</sequence>
<dbReference type="CDD" id="cd00037">
    <property type="entry name" value="CLECT"/>
    <property type="match status" value="1"/>
</dbReference>
<evidence type="ECO:0000256" key="1">
    <source>
        <dbReference type="SAM" id="MobiDB-lite"/>
    </source>
</evidence>
<name>A0A2A2LIA4_9BILA</name>
<dbReference type="Proteomes" id="UP000218231">
    <property type="component" value="Unassembled WGS sequence"/>
</dbReference>
<keyword evidence="4" id="KW-1185">Reference proteome</keyword>
<dbReference type="SUPFAM" id="SSF56436">
    <property type="entry name" value="C-type lectin-like"/>
    <property type="match status" value="1"/>
</dbReference>
<gene>
    <name evidence="3" type="ORF">WR25_09139</name>
</gene>
<dbReference type="SMART" id="SM00034">
    <property type="entry name" value="CLECT"/>
    <property type="match status" value="1"/>
</dbReference>
<dbReference type="PANTHER" id="PTHR22803">
    <property type="entry name" value="MANNOSE, PHOSPHOLIPASE, LECTIN RECEPTOR RELATED"/>
    <property type="match status" value="1"/>
</dbReference>
<comment type="caution">
    <text evidence="3">The sequence shown here is derived from an EMBL/GenBank/DDBJ whole genome shotgun (WGS) entry which is preliminary data.</text>
</comment>
<feature type="region of interest" description="Disordered" evidence="1">
    <location>
        <begin position="77"/>
        <end position="96"/>
    </location>
</feature>
<dbReference type="EMBL" id="LIAE01006717">
    <property type="protein sequence ID" value="PAV85889.1"/>
    <property type="molecule type" value="Genomic_DNA"/>
</dbReference>
<evidence type="ECO:0000259" key="2">
    <source>
        <dbReference type="PROSITE" id="PS50041"/>
    </source>
</evidence>
<reference evidence="3 4" key="1">
    <citation type="journal article" date="2017" name="Curr. Biol.">
        <title>Genome architecture and evolution of a unichromosomal asexual nematode.</title>
        <authorList>
            <person name="Fradin H."/>
            <person name="Zegar C."/>
            <person name="Gutwein M."/>
            <person name="Lucas J."/>
            <person name="Kovtun M."/>
            <person name="Corcoran D."/>
            <person name="Baugh L.R."/>
            <person name="Kiontke K."/>
            <person name="Gunsalus K."/>
            <person name="Fitch D.H."/>
            <person name="Piano F."/>
        </authorList>
    </citation>
    <scope>NUCLEOTIDE SEQUENCE [LARGE SCALE GENOMIC DNA]</scope>
    <source>
        <strain evidence="3">PF1309</strain>
    </source>
</reference>